<gene>
    <name evidence="12" type="ORF">GCK32_001377</name>
</gene>
<name>A0AAN8F7K8_TRICO</name>
<feature type="binding site" evidence="9">
    <location>
        <position position="213"/>
    </location>
    <ligand>
        <name>Ca(2+)</name>
        <dbReference type="ChEBI" id="CHEBI:29108"/>
        <label>2</label>
    </ligand>
</feature>
<feature type="binding site" evidence="9">
    <location>
        <position position="253"/>
    </location>
    <ligand>
        <name>Zn(2+)</name>
        <dbReference type="ChEBI" id="CHEBI:29105"/>
        <label>2</label>
        <note>catalytic</note>
    </ligand>
</feature>
<dbReference type="InterPro" id="IPR021190">
    <property type="entry name" value="Pept_M10A"/>
</dbReference>
<feature type="binding site" evidence="9">
    <location>
        <position position="217"/>
    </location>
    <ligand>
        <name>Ca(2+)</name>
        <dbReference type="ChEBI" id="CHEBI:29108"/>
        <label>3</label>
    </ligand>
</feature>
<dbReference type="GO" id="GO:0030574">
    <property type="term" value="P:collagen catabolic process"/>
    <property type="evidence" value="ECO:0007669"/>
    <property type="project" value="TreeGrafter"/>
</dbReference>
<evidence type="ECO:0000256" key="1">
    <source>
        <dbReference type="ARBA" id="ARBA00010370"/>
    </source>
</evidence>
<keyword evidence="5" id="KW-0378">Hydrolase</keyword>
<feature type="binding site" description="in inhibited form" evidence="9">
    <location>
        <position position="83"/>
    </location>
    <ligand>
        <name>Zn(2+)</name>
        <dbReference type="ChEBI" id="CHEBI:29105"/>
        <label>2</label>
        <note>catalytic</note>
    </ligand>
</feature>
<evidence type="ECO:0000313" key="13">
    <source>
        <dbReference type="Proteomes" id="UP001331761"/>
    </source>
</evidence>
<protein>
    <submittedName>
        <fullName evidence="12">Macrophage metalloelastase</fullName>
    </submittedName>
</protein>
<dbReference type="GO" id="GO:0008270">
    <property type="term" value="F:zinc ion binding"/>
    <property type="evidence" value="ECO:0007669"/>
    <property type="project" value="InterPro"/>
</dbReference>
<comment type="caution">
    <text evidence="12">The sequence shown here is derived from an EMBL/GenBank/DDBJ whole genome shotgun (WGS) entry which is preliminary data.</text>
</comment>
<dbReference type="GO" id="GO:0031012">
    <property type="term" value="C:extracellular matrix"/>
    <property type="evidence" value="ECO:0007669"/>
    <property type="project" value="InterPro"/>
</dbReference>
<feature type="binding site" evidence="9">
    <location>
        <position position="220"/>
    </location>
    <ligand>
        <name>Ca(2+)</name>
        <dbReference type="ChEBI" id="CHEBI:29108"/>
        <label>3</label>
    </ligand>
</feature>
<evidence type="ECO:0000256" key="8">
    <source>
        <dbReference type="PIRSR" id="PIRSR621190-1"/>
    </source>
</evidence>
<keyword evidence="2" id="KW-0645">Protease</keyword>
<dbReference type="GO" id="GO:0030198">
    <property type="term" value="P:extracellular matrix organization"/>
    <property type="evidence" value="ECO:0007669"/>
    <property type="project" value="TreeGrafter"/>
</dbReference>
<dbReference type="SMART" id="SM00235">
    <property type="entry name" value="ZnMc"/>
    <property type="match status" value="1"/>
</dbReference>
<dbReference type="GO" id="GO:0004222">
    <property type="term" value="F:metalloendopeptidase activity"/>
    <property type="evidence" value="ECO:0007669"/>
    <property type="project" value="InterPro"/>
</dbReference>
<evidence type="ECO:0000256" key="6">
    <source>
        <dbReference type="ARBA" id="ARBA00022833"/>
    </source>
</evidence>
<feature type="binding site" evidence="9">
    <location>
        <position position="247"/>
    </location>
    <ligand>
        <name>Zn(2+)</name>
        <dbReference type="ChEBI" id="CHEBI:29105"/>
        <label>2</label>
        <note>catalytic</note>
    </ligand>
</feature>
<dbReference type="GO" id="GO:0005615">
    <property type="term" value="C:extracellular space"/>
    <property type="evidence" value="ECO:0007669"/>
    <property type="project" value="TreeGrafter"/>
</dbReference>
<feature type="binding site" evidence="9">
    <location>
        <position position="218"/>
    </location>
    <ligand>
        <name>Ca(2+)</name>
        <dbReference type="ChEBI" id="CHEBI:29108"/>
        <label>1</label>
    </ligand>
</feature>
<feature type="binding site" evidence="9">
    <location>
        <position position="261"/>
    </location>
    <ligand>
        <name>Zn(2+)</name>
        <dbReference type="ChEBI" id="CHEBI:29105"/>
        <label>2</label>
        <note>catalytic</note>
    </ligand>
</feature>
<dbReference type="EMBL" id="WIXE01017256">
    <property type="protein sequence ID" value="KAK5971885.1"/>
    <property type="molecule type" value="Genomic_DNA"/>
</dbReference>
<evidence type="ECO:0000256" key="9">
    <source>
        <dbReference type="PIRSR" id="PIRSR621190-2"/>
    </source>
</evidence>
<dbReference type="PANTHER" id="PTHR10201">
    <property type="entry name" value="MATRIX METALLOPROTEINASE"/>
    <property type="match status" value="1"/>
</dbReference>
<proteinExistence type="inferred from homology"/>
<feature type="signal peptide" evidence="10">
    <location>
        <begin position="1"/>
        <end position="20"/>
    </location>
</feature>
<keyword evidence="9" id="KW-0106">Calcium</keyword>
<dbReference type="PANTHER" id="PTHR10201:SF291">
    <property type="entry name" value="MATRIX METALLOPROTEINASE 1, ISOFORM C-RELATED"/>
    <property type="match status" value="1"/>
</dbReference>
<keyword evidence="4 10" id="KW-0732">Signal</keyword>
<dbReference type="SUPFAM" id="SSF55486">
    <property type="entry name" value="Metalloproteases ('zincins'), catalytic domain"/>
    <property type="match status" value="1"/>
</dbReference>
<evidence type="ECO:0000313" key="12">
    <source>
        <dbReference type="EMBL" id="KAK5971885.1"/>
    </source>
</evidence>
<feature type="binding site" evidence="9">
    <location>
        <position position="129"/>
    </location>
    <ligand>
        <name>Ca(2+)</name>
        <dbReference type="ChEBI" id="CHEBI:29108"/>
        <label>1</label>
    </ligand>
</feature>
<dbReference type="InterPro" id="IPR024079">
    <property type="entry name" value="MetalloPept_cat_dom_sf"/>
</dbReference>
<evidence type="ECO:0000256" key="10">
    <source>
        <dbReference type="SAM" id="SignalP"/>
    </source>
</evidence>
<evidence type="ECO:0000256" key="2">
    <source>
        <dbReference type="ARBA" id="ARBA00022670"/>
    </source>
</evidence>
<sequence>MCCSLAVVCLLVLLLPPCRPAPLVTENFDEIVSYLHRFGYLNTPTPSLHEFRAGLRLFQEVVGVEPTGELTPETVEATRRKRCSHKDTRKETGRSKRFALSGTSKWDKKHFTGLHELSLKWFVSEYTNDIPKAIIRSTIQKAFQLWAKQANERNLPKVTFHFEEAASQADADINILWAEGAHGDQYEFDGASAKKNILAHTFFPGHSEPLNGDIHFDDAETWETDLTAATNFDRRFFPYVLAHEIGHALGLQHAKKQEAIMYPYYKNTPLDEIKLDLDDKCAINWNYVGTSKFCLFVWLMSEIVPIHNNSDQMASSNHLNNSPKQRIKTAKRILKQTRIPRCLASNDIQWLIEAKLQKFLHFPPVESKTYSEVLCNFLLGLHAYRGSPDYVPSDSLEKEFSGVMKEVSEFGPVSSASVRRMARGAWRRLEHGQPSVLDPTYFDDKFFNKFLPEYLQLQ</sequence>
<dbReference type="PRINTS" id="PR00138">
    <property type="entry name" value="MATRIXIN"/>
</dbReference>
<feature type="binding site" evidence="9">
    <location>
        <position position="172"/>
    </location>
    <ligand>
        <name>Ca(2+)</name>
        <dbReference type="ChEBI" id="CHEBI:29108"/>
        <label>2</label>
    </ligand>
</feature>
<comment type="cofactor">
    <cofactor evidence="9">
        <name>Ca(2+)</name>
        <dbReference type="ChEBI" id="CHEBI:29108"/>
    </cofactor>
    <text evidence="9">Can bind about 5 Ca(2+) ions per subunit.</text>
</comment>
<keyword evidence="7" id="KW-0482">Metalloprotease</keyword>
<organism evidence="12 13">
    <name type="scientific">Trichostrongylus colubriformis</name>
    <name type="common">Black scour worm</name>
    <dbReference type="NCBI Taxonomy" id="6319"/>
    <lineage>
        <taxon>Eukaryota</taxon>
        <taxon>Metazoa</taxon>
        <taxon>Ecdysozoa</taxon>
        <taxon>Nematoda</taxon>
        <taxon>Chromadorea</taxon>
        <taxon>Rhabditida</taxon>
        <taxon>Rhabditina</taxon>
        <taxon>Rhabditomorpha</taxon>
        <taxon>Strongyloidea</taxon>
        <taxon>Trichostrongylidae</taxon>
        <taxon>Trichostrongylus</taxon>
    </lineage>
</organism>
<keyword evidence="6 9" id="KW-0862">Zinc</keyword>
<evidence type="ECO:0000256" key="5">
    <source>
        <dbReference type="ARBA" id="ARBA00022801"/>
    </source>
</evidence>
<keyword evidence="13" id="KW-1185">Reference proteome</keyword>
<feature type="binding site" evidence="9">
    <location>
        <position position="220"/>
    </location>
    <ligand>
        <name>Ca(2+)</name>
        <dbReference type="ChEBI" id="CHEBI:29108"/>
        <label>1</label>
    </ligand>
</feature>
<dbReference type="Proteomes" id="UP001331761">
    <property type="component" value="Unassembled WGS sequence"/>
</dbReference>
<dbReference type="InterPro" id="IPR036365">
    <property type="entry name" value="PGBD-like_sf"/>
</dbReference>
<evidence type="ECO:0000256" key="3">
    <source>
        <dbReference type="ARBA" id="ARBA00022723"/>
    </source>
</evidence>
<feature type="binding site" evidence="9">
    <location>
        <position position="189"/>
    </location>
    <ligand>
        <name>Ca(2+)</name>
        <dbReference type="ChEBI" id="CHEBI:29108"/>
        <label>3</label>
    </ligand>
</feature>
<feature type="binding site" evidence="9">
    <location>
        <position position="182"/>
    </location>
    <ligand>
        <name>Zn(2+)</name>
        <dbReference type="ChEBI" id="CHEBI:29105"/>
        <label>1</label>
    </ligand>
</feature>
<dbReference type="SUPFAM" id="SSF47090">
    <property type="entry name" value="PGBD-like"/>
    <property type="match status" value="1"/>
</dbReference>
<keyword evidence="3 9" id="KW-0479">Metal-binding</keyword>
<comment type="similarity">
    <text evidence="1">Belongs to the peptidase M10A family.</text>
</comment>
<dbReference type="CDD" id="cd04278">
    <property type="entry name" value="ZnMc_MMP"/>
    <property type="match status" value="1"/>
</dbReference>
<evidence type="ECO:0000256" key="7">
    <source>
        <dbReference type="ARBA" id="ARBA00023049"/>
    </source>
</evidence>
<feature type="binding site" evidence="9">
    <location>
        <position position="200"/>
    </location>
    <ligand>
        <name>Zn(2+)</name>
        <dbReference type="ChEBI" id="CHEBI:29105"/>
        <label>1</label>
    </ligand>
</feature>
<reference evidence="12 13" key="1">
    <citation type="submission" date="2019-10" db="EMBL/GenBank/DDBJ databases">
        <title>Assembly and Annotation for the nematode Trichostrongylus colubriformis.</title>
        <authorList>
            <person name="Martin J."/>
        </authorList>
    </citation>
    <scope>NUCLEOTIDE SEQUENCE [LARGE SCALE GENOMIC DNA]</scope>
    <source>
        <strain evidence="12">G859</strain>
        <tissue evidence="12">Whole worm</tissue>
    </source>
</reference>
<feature type="chain" id="PRO_5042859555" evidence="10">
    <location>
        <begin position="21"/>
        <end position="458"/>
    </location>
</feature>
<dbReference type="InterPro" id="IPR033739">
    <property type="entry name" value="M10A_MMP"/>
</dbReference>
<feature type="active site" evidence="8">
    <location>
        <position position="244"/>
    </location>
</feature>
<feature type="binding site" evidence="9">
    <location>
        <position position="184"/>
    </location>
    <ligand>
        <name>Zn(2+)</name>
        <dbReference type="ChEBI" id="CHEBI:29105"/>
        <label>1</label>
    </ligand>
</feature>
<dbReference type="GO" id="GO:0006508">
    <property type="term" value="P:proteolysis"/>
    <property type="evidence" value="ECO:0007669"/>
    <property type="project" value="UniProtKB-KW"/>
</dbReference>
<evidence type="ECO:0000259" key="11">
    <source>
        <dbReference type="SMART" id="SM00235"/>
    </source>
</evidence>
<accession>A0AAN8F7K8</accession>
<feature type="binding site" evidence="9">
    <location>
        <position position="190"/>
    </location>
    <ligand>
        <name>Ca(2+)</name>
        <dbReference type="ChEBI" id="CHEBI:29108"/>
        <label>3</label>
    </ligand>
</feature>
<feature type="binding site" evidence="9">
    <location>
        <position position="215"/>
    </location>
    <ligand>
        <name>Zn(2+)</name>
        <dbReference type="ChEBI" id="CHEBI:29105"/>
        <label>1</label>
    </ligand>
</feature>
<evidence type="ECO:0000256" key="4">
    <source>
        <dbReference type="ARBA" id="ARBA00022729"/>
    </source>
</evidence>
<dbReference type="Pfam" id="PF00413">
    <property type="entry name" value="Peptidase_M10"/>
    <property type="match status" value="1"/>
</dbReference>
<dbReference type="AlphaFoldDB" id="A0AAN8F7K8"/>
<feature type="binding site" evidence="9">
    <location>
        <position position="243"/>
    </location>
    <ligand>
        <name>Zn(2+)</name>
        <dbReference type="ChEBI" id="CHEBI:29105"/>
        <label>2</label>
        <note>catalytic</note>
    </ligand>
</feature>
<dbReference type="InterPro" id="IPR001818">
    <property type="entry name" value="Pept_M10_metallopeptidase"/>
</dbReference>
<dbReference type="Gene3D" id="3.40.390.10">
    <property type="entry name" value="Collagenase (Catalytic Domain)"/>
    <property type="match status" value="1"/>
</dbReference>
<comment type="cofactor">
    <cofactor evidence="9">
        <name>Zn(2+)</name>
        <dbReference type="ChEBI" id="CHEBI:29105"/>
    </cofactor>
    <text evidence="9">Binds 2 Zn(2+) ions per subunit.</text>
</comment>
<feature type="domain" description="Peptidase metallopeptidase" evidence="11">
    <location>
        <begin position="102"/>
        <end position="289"/>
    </location>
</feature>
<dbReference type="InterPro" id="IPR006026">
    <property type="entry name" value="Peptidase_Metallo"/>
</dbReference>